<organism evidence="1 2">
    <name type="scientific">Aliivibrio sifiae</name>
    <dbReference type="NCBI Taxonomy" id="566293"/>
    <lineage>
        <taxon>Bacteria</taxon>
        <taxon>Pseudomonadati</taxon>
        <taxon>Pseudomonadota</taxon>
        <taxon>Gammaproteobacteria</taxon>
        <taxon>Vibrionales</taxon>
        <taxon>Vibrionaceae</taxon>
        <taxon>Aliivibrio</taxon>
    </lineage>
</organism>
<evidence type="ECO:0000313" key="2">
    <source>
        <dbReference type="Proteomes" id="UP000239263"/>
    </source>
</evidence>
<protein>
    <submittedName>
        <fullName evidence="1">Uncharacterized protein</fullName>
    </submittedName>
</protein>
<proteinExistence type="predicted"/>
<gene>
    <name evidence="1" type="ORF">BTO22_13020</name>
</gene>
<reference evidence="1 2" key="1">
    <citation type="submission" date="2016-12" db="EMBL/GenBank/DDBJ databases">
        <title>Diversity of luminous bacteria.</title>
        <authorList>
            <person name="Yoshizawa S."/>
            <person name="Kogure K."/>
        </authorList>
    </citation>
    <scope>NUCLEOTIDE SEQUENCE [LARGE SCALE GENOMIC DNA]</scope>
    <source>
        <strain evidence="1 2">ATCC 33715</strain>
    </source>
</reference>
<evidence type="ECO:0000313" key="1">
    <source>
        <dbReference type="EMBL" id="PQJ84451.1"/>
    </source>
</evidence>
<dbReference type="RefSeq" id="WP_105055908.1">
    <property type="nucleotide sequence ID" value="NZ_CAWNRT010000002.1"/>
</dbReference>
<dbReference type="OrthoDB" id="5918331at2"/>
<dbReference type="EMBL" id="MSCO01000002">
    <property type="protein sequence ID" value="PQJ84451.1"/>
    <property type="molecule type" value="Genomic_DNA"/>
</dbReference>
<comment type="caution">
    <text evidence="1">The sequence shown here is derived from an EMBL/GenBank/DDBJ whole genome shotgun (WGS) entry which is preliminary data.</text>
</comment>
<dbReference type="Proteomes" id="UP000239263">
    <property type="component" value="Unassembled WGS sequence"/>
</dbReference>
<name>A0A2S7X2L2_9GAMM</name>
<accession>A0A2S7X2L2</accession>
<sequence>MYVVSSDIHRRKGCDIQHELKSAVDWVCNDLNLRIENTRLQQYFNYFDGKKKLESKDDYKKYQLTGREIEDLLLIYQAFKLTESQNVKEKIKKIISGKYYRFEASKQNDDPSRDFLHELSMAARLMNAGMKVNITGVCDIVIEHLKYTIFIECKRIKSEQQLFKRFKGAEKQIKNRIGTNSRYKYAYITLDITDLIVTSDKILRFSEFTELTRDLYHKLDVFVTKHKDSMRDYLGRETIGVVFCVNGAGIIQSTGSGDEIIMNCTVMHGLGCERNIKKAFYLNDYIFKALCQKKS</sequence>
<dbReference type="AlphaFoldDB" id="A0A2S7X2L2"/>